<evidence type="ECO:0008006" key="3">
    <source>
        <dbReference type="Google" id="ProtNLM"/>
    </source>
</evidence>
<reference evidence="2" key="1">
    <citation type="journal article" date="2019" name="Int. J. Syst. Evol. Microbiol.">
        <title>The Global Catalogue of Microorganisms (GCM) 10K type strain sequencing project: providing services to taxonomists for standard genome sequencing and annotation.</title>
        <authorList>
            <consortium name="The Broad Institute Genomics Platform"/>
            <consortium name="The Broad Institute Genome Sequencing Center for Infectious Disease"/>
            <person name="Wu L."/>
            <person name="Ma J."/>
        </authorList>
    </citation>
    <scope>NUCLEOTIDE SEQUENCE [LARGE SCALE GENOMIC DNA]</scope>
    <source>
        <strain evidence="2">TISTR 1858</strain>
    </source>
</reference>
<keyword evidence="2" id="KW-1185">Reference proteome</keyword>
<proteinExistence type="predicted"/>
<dbReference type="InterPro" id="IPR036390">
    <property type="entry name" value="WH_DNA-bd_sf"/>
</dbReference>
<dbReference type="RefSeq" id="WP_379562504.1">
    <property type="nucleotide sequence ID" value="NZ_JBHUMX010000040.1"/>
</dbReference>
<comment type="caution">
    <text evidence="1">The sequence shown here is derived from an EMBL/GenBank/DDBJ whole genome shotgun (WGS) entry which is preliminary data.</text>
</comment>
<evidence type="ECO:0000313" key="1">
    <source>
        <dbReference type="EMBL" id="MFD2629714.1"/>
    </source>
</evidence>
<accession>A0ABW5Q264</accession>
<evidence type="ECO:0000313" key="2">
    <source>
        <dbReference type="Proteomes" id="UP001597451"/>
    </source>
</evidence>
<dbReference type="Proteomes" id="UP001597451">
    <property type="component" value="Unassembled WGS sequence"/>
</dbReference>
<sequence length="428" mass="49190">MKAKVAVIGPEDTVIRIQQLKKESSPYELLPFTYTESSETPALLEQSLLCNIFLFTESIAYLYVKEIVEKRRLSIVVVDCDEYNLTTSLLQLCLNEQPYTRFSLDGVTKDVVQRAQIPLNSTGVELLPIYEEEVAEKKIESILNHHRNYWASGRTEYALTAYKEIARQLEAENIAVWHMDQPDSCYKLALEKLEKRIAFHTRASTQIVIGYFRFKHVEQMPTSLKAMILYRRLSELELLLQAFASKQDAILLRSDQDGVVIIGSRKLLDYLSKHYTKFPLIRKIKEHIQEPVGIGFGLGFTSLQAHQHAMMALEKTAEEQESSCYIVNESQVKLGPLGVKKHINASFLYQALIHEAKLNNELSYNFIEFITLRNNKPFSSSDVADYYRVTKRSAERTINKLLSAEIIKIAGTERPYQRGRPRKLFALL</sequence>
<name>A0ABW5Q264_9BACI</name>
<gene>
    <name evidence="1" type="ORF">ACFSUN_13085</name>
</gene>
<dbReference type="SUPFAM" id="SSF46785">
    <property type="entry name" value="Winged helix' DNA-binding domain"/>
    <property type="match status" value="1"/>
</dbReference>
<protein>
    <recommendedName>
        <fullName evidence="3">HTH domain-containing protein</fullName>
    </recommendedName>
</protein>
<organism evidence="1 2">
    <name type="scientific">Oceanobacillus kapialis</name>
    <dbReference type="NCBI Taxonomy" id="481353"/>
    <lineage>
        <taxon>Bacteria</taxon>
        <taxon>Bacillati</taxon>
        <taxon>Bacillota</taxon>
        <taxon>Bacilli</taxon>
        <taxon>Bacillales</taxon>
        <taxon>Bacillaceae</taxon>
        <taxon>Oceanobacillus</taxon>
    </lineage>
</organism>
<dbReference type="EMBL" id="JBHUMX010000040">
    <property type="protein sequence ID" value="MFD2629714.1"/>
    <property type="molecule type" value="Genomic_DNA"/>
</dbReference>